<gene>
    <name evidence="2" type="ORF">AA0117_g12110</name>
</gene>
<feature type="compositionally biased region" description="Basic and acidic residues" evidence="1">
    <location>
        <begin position="86"/>
        <end position="105"/>
    </location>
</feature>
<protein>
    <submittedName>
        <fullName evidence="2">Uncharacterized protein</fullName>
    </submittedName>
</protein>
<feature type="compositionally biased region" description="Low complexity" evidence="1">
    <location>
        <begin position="65"/>
        <end position="83"/>
    </location>
</feature>
<evidence type="ECO:0000256" key="1">
    <source>
        <dbReference type="SAM" id="MobiDB-lite"/>
    </source>
</evidence>
<dbReference type="EMBL" id="PDXD01000064">
    <property type="protein sequence ID" value="RYN65510.1"/>
    <property type="molecule type" value="Genomic_DNA"/>
</dbReference>
<dbReference type="Proteomes" id="UP000291422">
    <property type="component" value="Unassembled WGS sequence"/>
</dbReference>
<dbReference type="VEuPathDB" id="FungiDB:CC77DRAFT_937493"/>
<organism evidence="2 3">
    <name type="scientific">Alternaria alternata</name>
    <name type="common">Alternaria rot fungus</name>
    <name type="synonym">Torula alternata</name>
    <dbReference type="NCBI Taxonomy" id="5599"/>
    <lineage>
        <taxon>Eukaryota</taxon>
        <taxon>Fungi</taxon>
        <taxon>Dikarya</taxon>
        <taxon>Ascomycota</taxon>
        <taxon>Pezizomycotina</taxon>
        <taxon>Dothideomycetes</taxon>
        <taxon>Pleosporomycetidae</taxon>
        <taxon>Pleosporales</taxon>
        <taxon>Pleosporineae</taxon>
        <taxon>Pleosporaceae</taxon>
        <taxon>Alternaria</taxon>
        <taxon>Alternaria sect. Alternaria</taxon>
        <taxon>Alternaria alternata complex</taxon>
    </lineage>
</organism>
<accession>A0A4Q4N1F1</accession>
<feature type="region of interest" description="Disordered" evidence="1">
    <location>
        <begin position="52"/>
        <end position="106"/>
    </location>
</feature>
<name>A0A4Q4N1F1_ALTAL</name>
<sequence>MGYIRGGEVASLWEHQQQAIKSTTTSSPSSNSPIHFEQFERTNLLNNLKTTTNMNNFDSHPRILSLSSASTPSSIPTTPSSQSRRQSHESAHDAHHFVNQEEKTQHKLNLSIKKMWEGVKKHAIEHHKSVNAAYMASYGCGAPSGTVTQGKPL</sequence>
<proteinExistence type="predicted"/>
<dbReference type="AlphaFoldDB" id="A0A4Q4N1F1"/>
<comment type="caution">
    <text evidence="2">The sequence shown here is derived from an EMBL/GenBank/DDBJ whole genome shotgun (WGS) entry which is preliminary data.</text>
</comment>
<evidence type="ECO:0000313" key="3">
    <source>
        <dbReference type="Proteomes" id="UP000291422"/>
    </source>
</evidence>
<reference evidence="3" key="1">
    <citation type="journal article" date="2019" name="bioRxiv">
        <title>Genomics, evolutionary history and diagnostics of the Alternaria alternata species group including apple and Asian pear pathotypes.</title>
        <authorList>
            <person name="Armitage A.D."/>
            <person name="Cockerton H.M."/>
            <person name="Sreenivasaprasad S."/>
            <person name="Woodhall J.W."/>
            <person name="Lane C.R."/>
            <person name="Harrison R.J."/>
            <person name="Clarkson J.P."/>
        </authorList>
    </citation>
    <scope>NUCLEOTIDE SEQUENCE [LARGE SCALE GENOMIC DNA]</scope>
    <source>
        <strain evidence="3">FERA 1177</strain>
    </source>
</reference>
<evidence type="ECO:0000313" key="2">
    <source>
        <dbReference type="EMBL" id="RYN65510.1"/>
    </source>
</evidence>